<evidence type="ECO:0000313" key="4">
    <source>
        <dbReference type="WBParaSite" id="ACRNAN_scaffold21522.g25577.t1"/>
    </source>
</evidence>
<protein>
    <submittedName>
        <fullName evidence="4">Cathepsin propeptide inhibitor domain-containing protein</fullName>
    </submittedName>
</protein>
<dbReference type="SUPFAM" id="SSF54001">
    <property type="entry name" value="Cysteine proteinases"/>
    <property type="match status" value="1"/>
</dbReference>
<keyword evidence="3" id="KW-1185">Reference proteome</keyword>
<proteinExistence type="predicted"/>
<keyword evidence="1" id="KW-0732">Signal</keyword>
<evidence type="ECO:0000256" key="1">
    <source>
        <dbReference type="SAM" id="SignalP"/>
    </source>
</evidence>
<sequence>MAISQLVLLVLVAWIAPSFAKIDENINYKKILDRKSFVQPIKSIHTVSPYVFWGRGRQYVLNYDSLTKLIQQNLDDWEAYKTLYNKKFDSEDLETERMLAFISAQQTVRRHNDAYDRGNVSFKLAVNSIADLVRIKLVTKNIFG</sequence>
<name>A0A914D9C1_9BILA</name>
<dbReference type="Gene3D" id="1.10.287.2250">
    <property type="match status" value="1"/>
</dbReference>
<dbReference type="Pfam" id="PF08246">
    <property type="entry name" value="Inhibitor_I29"/>
    <property type="match status" value="1"/>
</dbReference>
<feature type="signal peptide" evidence="1">
    <location>
        <begin position="1"/>
        <end position="20"/>
    </location>
</feature>
<accession>A0A914D9C1</accession>
<evidence type="ECO:0000259" key="2">
    <source>
        <dbReference type="SMART" id="SM00848"/>
    </source>
</evidence>
<feature type="domain" description="Cathepsin propeptide inhibitor" evidence="2">
    <location>
        <begin position="77"/>
        <end position="137"/>
    </location>
</feature>
<dbReference type="AlphaFoldDB" id="A0A914D9C1"/>
<dbReference type="Proteomes" id="UP000887540">
    <property type="component" value="Unplaced"/>
</dbReference>
<dbReference type="SMART" id="SM00848">
    <property type="entry name" value="Inhibitor_I29"/>
    <property type="match status" value="1"/>
</dbReference>
<dbReference type="InterPro" id="IPR038765">
    <property type="entry name" value="Papain-like_cys_pep_sf"/>
</dbReference>
<dbReference type="InterPro" id="IPR013201">
    <property type="entry name" value="Prot_inhib_I29"/>
</dbReference>
<feature type="chain" id="PRO_5037435145" evidence="1">
    <location>
        <begin position="21"/>
        <end position="144"/>
    </location>
</feature>
<dbReference type="WBParaSite" id="ACRNAN_scaffold21522.g25577.t1">
    <property type="protein sequence ID" value="ACRNAN_scaffold21522.g25577.t1"/>
    <property type="gene ID" value="ACRNAN_scaffold21522.g25577"/>
</dbReference>
<reference evidence="4" key="1">
    <citation type="submission" date="2022-11" db="UniProtKB">
        <authorList>
            <consortium name="WormBaseParasite"/>
        </authorList>
    </citation>
    <scope>IDENTIFICATION</scope>
</reference>
<organism evidence="3 4">
    <name type="scientific">Acrobeloides nanus</name>
    <dbReference type="NCBI Taxonomy" id="290746"/>
    <lineage>
        <taxon>Eukaryota</taxon>
        <taxon>Metazoa</taxon>
        <taxon>Ecdysozoa</taxon>
        <taxon>Nematoda</taxon>
        <taxon>Chromadorea</taxon>
        <taxon>Rhabditida</taxon>
        <taxon>Tylenchina</taxon>
        <taxon>Cephalobomorpha</taxon>
        <taxon>Cephaloboidea</taxon>
        <taxon>Cephalobidae</taxon>
        <taxon>Acrobeloides</taxon>
    </lineage>
</organism>
<evidence type="ECO:0000313" key="3">
    <source>
        <dbReference type="Proteomes" id="UP000887540"/>
    </source>
</evidence>